<keyword evidence="2" id="KW-0378">Hydrolase</keyword>
<keyword evidence="2" id="KW-0540">Nuclease</keyword>
<dbReference type="GO" id="GO:0004519">
    <property type="term" value="F:endonuclease activity"/>
    <property type="evidence" value="ECO:0007669"/>
    <property type="project" value="UniProtKB-KW"/>
</dbReference>
<reference evidence="2 3" key="2">
    <citation type="journal article" date="2021" name="Int. J. Syst. Evol. Microbiol.">
        <title>Isolation and Polyphasic Characterization of Desulfuromonas versatilis sp. Nov., an Electrogenic Bacteria Capable of Versatile Metabolism Isolated from a Graphene Oxide-Reducing Enrichment Culture.</title>
        <authorList>
            <person name="Xie L."/>
            <person name="Yoshida N."/>
            <person name="Ishii S."/>
            <person name="Meng L."/>
        </authorList>
    </citation>
    <scope>NUCLEOTIDE SEQUENCE [LARGE SCALE GENOMIC DNA]</scope>
    <source>
        <strain evidence="2 3">NIT-T3</strain>
    </source>
</reference>
<dbReference type="PANTHER" id="PTHR14859:SF15">
    <property type="entry name" value="ENDONUCLEASE_EXONUCLEASE_PHOSPHATASE DOMAIN-CONTAINING PROTEIN"/>
    <property type="match status" value="1"/>
</dbReference>
<gene>
    <name evidence="2" type="ORF">DESUT3_00010</name>
</gene>
<keyword evidence="2" id="KW-0255">Endonuclease</keyword>
<dbReference type="EMBL" id="AP024355">
    <property type="protein sequence ID" value="BCR02932.1"/>
    <property type="molecule type" value="Genomic_DNA"/>
</dbReference>
<dbReference type="Proteomes" id="UP001319827">
    <property type="component" value="Chromosome"/>
</dbReference>
<dbReference type="InterPro" id="IPR036691">
    <property type="entry name" value="Endo/exonu/phosph_ase_sf"/>
</dbReference>
<accession>A0ABN6DT48</accession>
<reference evidence="2 3" key="1">
    <citation type="journal article" date="2016" name="C (Basel)">
        <title>Selective Growth of and Electricity Production by Marine Exoelectrogenic Bacteria in Self-Aggregated Hydrogel of Microbially Reduced Graphene Oxide.</title>
        <authorList>
            <person name="Yoshida N."/>
            <person name="Goto Y."/>
            <person name="Miyata Y."/>
        </authorList>
    </citation>
    <scope>NUCLEOTIDE SEQUENCE [LARGE SCALE GENOMIC DNA]</scope>
    <source>
        <strain evidence="2 3">NIT-T3</strain>
    </source>
</reference>
<proteinExistence type="predicted"/>
<evidence type="ECO:0000313" key="3">
    <source>
        <dbReference type="Proteomes" id="UP001319827"/>
    </source>
</evidence>
<evidence type="ECO:0000259" key="1">
    <source>
        <dbReference type="Pfam" id="PF03372"/>
    </source>
</evidence>
<organism evidence="2 3">
    <name type="scientific">Desulfuromonas versatilis</name>
    <dbReference type="NCBI Taxonomy" id="2802975"/>
    <lineage>
        <taxon>Bacteria</taxon>
        <taxon>Pseudomonadati</taxon>
        <taxon>Thermodesulfobacteriota</taxon>
        <taxon>Desulfuromonadia</taxon>
        <taxon>Desulfuromonadales</taxon>
        <taxon>Desulfuromonadaceae</taxon>
        <taxon>Desulfuromonas</taxon>
    </lineage>
</organism>
<protein>
    <submittedName>
        <fullName evidence="2">Endonuclease</fullName>
    </submittedName>
</protein>
<dbReference type="SUPFAM" id="SSF56219">
    <property type="entry name" value="DNase I-like"/>
    <property type="match status" value="1"/>
</dbReference>
<keyword evidence="3" id="KW-1185">Reference proteome</keyword>
<name>A0ABN6DT48_9BACT</name>
<dbReference type="PANTHER" id="PTHR14859">
    <property type="entry name" value="CALCOFLUOR WHITE HYPERSENSITIVE PROTEIN PRECURSOR"/>
    <property type="match status" value="1"/>
</dbReference>
<dbReference type="Gene3D" id="3.60.10.10">
    <property type="entry name" value="Endonuclease/exonuclease/phosphatase"/>
    <property type="match status" value="1"/>
</dbReference>
<feature type="domain" description="Endonuclease/exonuclease/phosphatase" evidence="1">
    <location>
        <begin position="7"/>
        <end position="208"/>
    </location>
</feature>
<dbReference type="RefSeq" id="WP_221250421.1">
    <property type="nucleotide sequence ID" value="NZ_AP024355.1"/>
</dbReference>
<dbReference type="Pfam" id="PF03372">
    <property type="entry name" value="Exo_endo_phos"/>
    <property type="match status" value="1"/>
</dbReference>
<sequence>MTTIRVMTYNIQRCRGGDGRSDPDRIREVIAAGAPDIVALQQVSTLPAQNQLQQLGERLGMHCYPGLPGPAGNAFLSYHPLRGIQEFDLGGDCSVLRADVDLGGKRLHLFNLRLETTPRLRRQQIDYLLGPTLLGNRCLTCPTLVLGDFGDLFWGPGNVSLNMGLRRAPRPLWHGTYPSRFPVAGRDRAYLKGDLRILHTAIDRHALAREASSHLPLTLTLQIIDPRNYLRLEKLNRNRMEIAPG</sequence>
<dbReference type="InterPro" id="IPR005135">
    <property type="entry name" value="Endo/exonuclease/phosphatase"/>
</dbReference>
<evidence type="ECO:0000313" key="2">
    <source>
        <dbReference type="EMBL" id="BCR02932.1"/>
    </source>
</evidence>
<dbReference type="InterPro" id="IPR051916">
    <property type="entry name" value="GPI-anchor_lipid_remodeler"/>
</dbReference>